<accession>X1CSA0</accession>
<dbReference type="PROSITE" id="PS50110">
    <property type="entry name" value="RESPONSE_REGULATORY"/>
    <property type="match status" value="1"/>
</dbReference>
<proteinExistence type="predicted"/>
<dbReference type="Pfam" id="PF00072">
    <property type="entry name" value="Response_reg"/>
    <property type="match status" value="1"/>
</dbReference>
<dbReference type="CDD" id="cd17535">
    <property type="entry name" value="REC_NarL-like"/>
    <property type="match status" value="1"/>
</dbReference>
<dbReference type="InterPro" id="IPR001789">
    <property type="entry name" value="Sig_transdc_resp-reg_receiver"/>
</dbReference>
<name>X1CSA0_9ZZZZ</name>
<dbReference type="SUPFAM" id="SSF52172">
    <property type="entry name" value="CheY-like"/>
    <property type="match status" value="1"/>
</dbReference>
<dbReference type="GO" id="GO:0000160">
    <property type="term" value="P:phosphorelay signal transduction system"/>
    <property type="evidence" value="ECO:0007669"/>
    <property type="project" value="InterPro"/>
</dbReference>
<dbReference type="EMBL" id="BART01016864">
    <property type="protein sequence ID" value="GAG87141.1"/>
    <property type="molecule type" value="Genomic_DNA"/>
</dbReference>
<keyword evidence="1" id="KW-0238">DNA-binding</keyword>
<dbReference type="InterPro" id="IPR058245">
    <property type="entry name" value="NreC/VraR/RcsB-like_REC"/>
</dbReference>
<evidence type="ECO:0000256" key="1">
    <source>
        <dbReference type="ARBA" id="ARBA00023125"/>
    </source>
</evidence>
<feature type="domain" description="Response regulatory" evidence="2">
    <location>
        <begin position="5"/>
        <end position="118"/>
    </location>
</feature>
<dbReference type="Gene3D" id="3.40.50.2300">
    <property type="match status" value="1"/>
</dbReference>
<evidence type="ECO:0000259" key="2">
    <source>
        <dbReference type="PROSITE" id="PS50110"/>
    </source>
</evidence>
<gene>
    <name evidence="3" type="ORF">S01H4_32297</name>
</gene>
<dbReference type="GO" id="GO:0003677">
    <property type="term" value="F:DNA binding"/>
    <property type="evidence" value="ECO:0007669"/>
    <property type="project" value="UniProtKB-KW"/>
</dbReference>
<evidence type="ECO:0000313" key="3">
    <source>
        <dbReference type="EMBL" id="GAG87141.1"/>
    </source>
</evidence>
<dbReference type="PANTHER" id="PTHR43214">
    <property type="entry name" value="TWO-COMPONENT RESPONSE REGULATOR"/>
    <property type="match status" value="1"/>
</dbReference>
<dbReference type="InterPro" id="IPR011006">
    <property type="entry name" value="CheY-like_superfamily"/>
</dbReference>
<dbReference type="InterPro" id="IPR039420">
    <property type="entry name" value="WalR-like"/>
</dbReference>
<dbReference type="SMART" id="SM00448">
    <property type="entry name" value="REC"/>
    <property type="match status" value="1"/>
</dbReference>
<organism evidence="3">
    <name type="scientific">marine sediment metagenome</name>
    <dbReference type="NCBI Taxonomy" id="412755"/>
    <lineage>
        <taxon>unclassified sequences</taxon>
        <taxon>metagenomes</taxon>
        <taxon>ecological metagenomes</taxon>
    </lineage>
</organism>
<reference evidence="3" key="1">
    <citation type="journal article" date="2014" name="Front. Microbiol.">
        <title>High frequency of phylogenetically diverse reductive dehalogenase-homologous genes in deep subseafloor sedimentary metagenomes.</title>
        <authorList>
            <person name="Kawai M."/>
            <person name="Futagami T."/>
            <person name="Toyoda A."/>
            <person name="Takaki Y."/>
            <person name="Nishi S."/>
            <person name="Hori S."/>
            <person name="Arai W."/>
            <person name="Tsubouchi T."/>
            <person name="Morono Y."/>
            <person name="Uchiyama I."/>
            <person name="Ito T."/>
            <person name="Fujiyama A."/>
            <person name="Inagaki F."/>
            <person name="Takami H."/>
        </authorList>
    </citation>
    <scope>NUCLEOTIDE SEQUENCE</scope>
    <source>
        <strain evidence="3">Expedition CK06-06</strain>
    </source>
</reference>
<dbReference type="AlphaFoldDB" id="X1CSA0"/>
<comment type="caution">
    <text evidence="3">The sequence shown here is derived from an EMBL/GenBank/DDBJ whole genome shotgun (WGS) entry which is preliminary data.</text>
</comment>
<dbReference type="PANTHER" id="PTHR43214:SF43">
    <property type="entry name" value="TWO-COMPONENT RESPONSE REGULATOR"/>
    <property type="match status" value="1"/>
</dbReference>
<protein>
    <recommendedName>
        <fullName evidence="2">Response regulatory domain-containing protein</fullName>
    </recommendedName>
</protein>
<sequence>MPTIRVLLVDDHQVVRERLKRMLEPDKDIKVVGEAVNGEDAITQAELLSPDVILMDIKMPDMDGITATRQVSQKMPDVKVIMLTLYEYVTEAIEAGASGYILKDASRERLIQAIYDTYNGYSPLAPSLTRQVFTELANLSRVSRDSLLSERQCEILRLIAAGLASRDIITLTY</sequence>